<dbReference type="Gene3D" id="3.10.290.10">
    <property type="entry name" value="RNA-binding S4 domain"/>
    <property type="match status" value="1"/>
</dbReference>
<gene>
    <name evidence="9" type="ORF">HYN48_07070</name>
</gene>
<dbReference type="OrthoDB" id="9807213at2"/>
<dbReference type="CDD" id="cd02554">
    <property type="entry name" value="PseudoU_synth_RluF"/>
    <property type="match status" value="1"/>
</dbReference>
<feature type="compositionally biased region" description="Basic and acidic residues" evidence="7">
    <location>
        <begin position="292"/>
        <end position="307"/>
    </location>
</feature>
<evidence type="ECO:0000256" key="2">
    <source>
        <dbReference type="ARBA" id="ARBA00023235"/>
    </source>
</evidence>
<reference evidence="9 10" key="1">
    <citation type="submission" date="2018-04" db="EMBL/GenBank/DDBJ databases">
        <title>Genome sequencing of Flavobacterium sp. HYN0048.</title>
        <authorList>
            <person name="Yi H."/>
            <person name="Baek C."/>
        </authorList>
    </citation>
    <scope>NUCLEOTIDE SEQUENCE [LARGE SCALE GENOMIC DNA]</scope>
    <source>
        <strain evidence="9 10">HYN0048</strain>
    </source>
</reference>
<dbReference type="EC" id="5.4.99.-" evidence="6"/>
<dbReference type="InterPro" id="IPR042092">
    <property type="entry name" value="PsdUridine_s_RsuA/RluB/E/F_cat"/>
</dbReference>
<dbReference type="SUPFAM" id="SSF55174">
    <property type="entry name" value="Alpha-L RNA-binding motif"/>
    <property type="match status" value="1"/>
</dbReference>
<dbReference type="EMBL" id="CP028811">
    <property type="protein sequence ID" value="AWA29857.1"/>
    <property type="molecule type" value="Genomic_DNA"/>
</dbReference>
<dbReference type="SMART" id="SM00363">
    <property type="entry name" value="S4"/>
    <property type="match status" value="1"/>
</dbReference>
<evidence type="ECO:0000256" key="1">
    <source>
        <dbReference type="ARBA" id="ARBA00008348"/>
    </source>
</evidence>
<dbReference type="GO" id="GO:0000455">
    <property type="term" value="P:enzyme-directed rRNA pseudouridine synthesis"/>
    <property type="evidence" value="ECO:0007669"/>
    <property type="project" value="UniProtKB-ARBA"/>
</dbReference>
<dbReference type="GO" id="GO:0003723">
    <property type="term" value="F:RNA binding"/>
    <property type="evidence" value="ECO:0007669"/>
    <property type="project" value="UniProtKB-KW"/>
</dbReference>
<dbReference type="Pfam" id="PF00849">
    <property type="entry name" value="PseudoU_synth_2"/>
    <property type="match status" value="1"/>
</dbReference>
<dbReference type="InterPro" id="IPR050343">
    <property type="entry name" value="RsuA_PseudoU_synthase"/>
</dbReference>
<dbReference type="FunFam" id="3.30.70.1560:FF:000002">
    <property type="entry name" value="Pseudouridine synthase"/>
    <property type="match status" value="1"/>
</dbReference>
<evidence type="ECO:0000256" key="5">
    <source>
        <dbReference type="PROSITE-ProRule" id="PRU00182"/>
    </source>
</evidence>
<dbReference type="PROSITE" id="PS50889">
    <property type="entry name" value="S4"/>
    <property type="match status" value="1"/>
</dbReference>
<dbReference type="InterPro" id="IPR036986">
    <property type="entry name" value="S4_RNA-bd_sf"/>
</dbReference>
<evidence type="ECO:0000259" key="8">
    <source>
        <dbReference type="SMART" id="SM00363"/>
    </source>
</evidence>
<dbReference type="CDD" id="cd00165">
    <property type="entry name" value="S4"/>
    <property type="match status" value="1"/>
</dbReference>
<dbReference type="GO" id="GO:0160138">
    <property type="term" value="F:23S rRNA pseudouridine(2604) synthase activity"/>
    <property type="evidence" value="ECO:0007669"/>
    <property type="project" value="UniProtKB-EC"/>
</dbReference>
<dbReference type="Gene3D" id="3.30.70.1560">
    <property type="entry name" value="Alpha-L RNA-binding motif"/>
    <property type="match status" value="1"/>
</dbReference>
<proteinExistence type="inferred from homology"/>
<comment type="similarity">
    <text evidence="1 6">Belongs to the pseudouridine synthase RsuA family.</text>
</comment>
<sequence>MEENLKRINKFIGETGFCSRREADKLIEEKRVTINGEIAEMGTKVSMDDEIRVDGKLIREKNEKPVYLAFNKPVGIECTTNPDVKDNIVDYINYPKRVFPIGRLDKASEGLIFMTNDGDIVNKILRARNNHEKEYIVTVDKPITSRFIERMGNGIPILDTVTRKCKVEKTGKSEFRIILTQGLNRQIRRMCEYLGYEVVTLKRIRIINISLDLPVGRYRNLTDSEISDLNQLIAPSSKTEEASLPKPGSRTNERPPERKPMVFKKAETRENESPRSVPNSKFSQKKPLPKVEFIKKDDPNYRKKGDY</sequence>
<comment type="catalytic activity">
    <reaction evidence="3">
        <text>uridine(35) in tRNA(Tyr) = pseudouridine(35) in tRNA(Tyr)</text>
        <dbReference type="Rhea" id="RHEA:60556"/>
        <dbReference type="Rhea" id="RHEA-COMP:15607"/>
        <dbReference type="Rhea" id="RHEA-COMP:15608"/>
        <dbReference type="ChEBI" id="CHEBI:65314"/>
        <dbReference type="ChEBI" id="CHEBI:65315"/>
    </reaction>
</comment>
<keyword evidence="2 6" id="KW-0413">Isomerase</keyword>
<feature type="compositionally biased region" description="Basic and acidic residues" evidence="7">
    <location>
        <begin position="251"/>
        <end position="273"/>
    </location>
</feature>
<dbReference type="InterPro" id="IPR020103">
    <property type="entry name" value="PsdUridine_synth_cat_dom_sf"/>
</dbReference>
<dbReference type="InterPro" id="IPR020094">
    <property type="entry name" value="TruA/RsuA/RluB/E/F_N"/>
</dbReference>
<dbReference type="KEGG" id="fmg:HYN48_07070"/>
<feature type="region of interest" description="Disordered" evidence="7">
    <location>
        <begin position="234"/>
        <end position="307"/>
    </location>
</feature>
<dbReference type="PROSITE" id="PS01149">
    <property type="entry name" value="PSI_RSU"/>
    <property type="match status" value="1"/>
</dbReference>
<dbReference type="Proteomes" id="UP000244193">
    <property type="component" value="Chromosome"/>
</dbReference>
<dbReference type="SUPFAM" id="SSF55120">
    <property type="entry name" value="Pseudouridine synthase"/>
    <property type="match status" value="1"/>
</dbReference>
<evidence type="ECO:0000256" key="3">
    <source>
        <dbReference type="ARBA" id="ARBA00036390"/>
    </source>
</evidence>
<evidence type="ECO:0000256" key="6">
    <source>
        <dbReference type="RuleBase" id="RU003887"/>
    </source>
</evidence>
<dbReference type="FunFam" id="3.10.290.10:FF:000003">
    <property type="entry name" value="Pseudouridine synthase"/>
    <property type="match status" value="1"/>
</dbReference>
<dbReference type="PANTHER" id="PTHR47683">
    <property type="entry name" value="PSEUDOURIDINE SYNTHASE FAMILY PROTEIN-RELATED"/>
    <property type="match status" value="1"/>
</dbReference>
<evidence type="ECO:0000313" key="9">
    <source>
        <dbReference type="EMBL" id="AWA29857.1"/>
    </source>
</evidence>
<evidence type="ECO:0000313" key="10">
    <source>
        <dbReference type="Proteomes" id="UP000244193"/>
    </source>
</evidence>
<dbReference type="NCBIfam" id="NF007784">
    <property type="entry name" value="PRK10475.1"/>
    <property type="match status" value="1"/>
</dbReference>
<protein>
    <recommendedName>
        <fullName evidence="6">Pseudouridine synthase</fullName>
        <ecNumber evidence="6">5.4.99.-</ecNumber>
    </recommendedName>
</protein>
<keyword evidence="10" id="KW-1185">Reference proteome</keyword>
<dbReference type="InterPro" id="IPR018496">
    <property type="entry name" value="PsdUridine_synth_RsuA/RluB_CS"/>
</dbReference>
<organism evidence="9 10">
    <name type="scientific">Flavobacterium magnum</name>
    <dbReference type="NCBI Taxonomy" id="2162713"/>
    <lineage>
        <taxon>Bacteria</taxon>
        <taxon>Pseudomonadati</taxon>
        <taxon>Bacteroidota</taxon>
        <taxon>Flavobacteriia</taxon>
        <taxon>Flavobacteriales</taxon>
        <taxon>Flavobacteriaceae</taxon>
        <taxon>Flavobacterium</taxon>
    </lineage>
</organism>
<evidence type="ECO:0000256" key="4">
    <source>
        <dbReference type="ARBA" id="ARBA00036535"/>
    </source>
</evidence>
<evidence type="ECO:0000256" key="7">
    <source>
        <dbReference type="SAM" id="MobiDB-lite"/>
    </source>
</evidence>
<dbReference type="AlphaFoldDB" id="A0A2S0RD44"/>
<dbReference type="PANTHER" id="PTHR47683:SF2">
    <property type="entry name" value="RNA-BINDING S4 DOMAIN-CONTAINING PROTEIN"/>
    <property type="match status" value="1"/>
</dbReference>
<feature type="domain" description="RNA-binding S4" evidence="8">
    <location>
        <begin position="6"/>
        <end position="63"/>
    </location>
</feature>
<dbReference type="InterPro" id="IPR002942">
    <property type="entry name" value="S4_RNA-bd"/>
</dbReference>
<dbReference type="RefSeq" id="WP_108370441.1">
    <property type="nucleotide sequence ID" value="NZ_CP028811.1"/>
</dbReference>
<dbReference type="InterPro" id="IPR000748">
    <property type="entry name" value="PsdUridine_synth_RsuA/RluB/E/F"/>
</dbReference>
<dbReference type="InterPro" id="IPR006145">
    <property type="entry name" value="PsdUridine_synth_RsuA/RluA"/>
</dbReference>
<name>A0A2S0RD44_9FLAO</name>
<dbReference type="Pfam" id="PF01479">
    <property type="entry name" value="S4"/>
    <property type="match status" value="1"/>
</dbReference>
<keyword evidence="5" id="KW-0694">RNA-binding</keyword>
<comment type="catalytic activity">
    <reaction evidence="4">
        <text>uridine(2604) in 23S rRNA = pseudouridine(2604) in 23S rRNA</text>
        <dbReference type="Rhea" id="RHEA:38875"/>
        <dbReference type="Rhea" id="RHEA-COMP:10093"/>
        <dbReference type="Rhea" id="RHEA-COMP:10094"/>
        <dbReference type="ChEBI" id="CHEBI:65314"/>
        <dbReference type="ChEBI" id="CHEBI:65315"/>
        <dbReference type="EC" id="5.4.99.21"/>
    </reaction>
</comment>
<dbReference type="Gene3D" id="3.30.70.580">
    <property type="entry name" value="Pseudouridine synthase I, catalytic domain, N-terminal subdomain"/>
    <property type="match status" value="1"/>
</dbReference>
<dbReference type="NCBIfam" id="TIGR00093">
    <property type="entry name" value="pseudouridine synthase"/>
    <property type="match status" value="1"/>
</dbReference>
<accession>A0A2S0RD44</accession>